<feature type="compositionally biased region" description="Basic and acidic residues" evidence="8">
    <location>
        <begin position="14"/>
        <end position="39"/>
    </location>
</feature>
<evidence type="ECO:0000256" key="1">
    <source>
        <dbReference type="ARBA" id="ARBA00004123"/>
    </source>
</evidence>
<name>A0A182NP50_9DIPT</name>
<dbReference type="FunFam" id="3.30.160.60:FF:002343">
    <property type="entry name" value="Zinc finger protein 33A"/>
    <property type="match status" value="1"/>
</dbReference>
<dbReference type="PANTHER" id="PTHR24394">
    <property type="entry name" value="ZINC FINGER PROTEIN"/>
    <property type="match status" value="1"/>
</dbReference>
<reference evidence="11" key="1">
    <citation type="submission" date="2013-03" db="EMBL/GenBank/DDBJ databases">
        <title>The Genome Sequence of Anopheles dirus WRAIR2.</title>
        <authorList>
            <consortium name="The Broad Institute Genomics Platform"/>
            <person name="Neafsey D.E."/>
            <person name="Walton C."/>
            <person name="Walker B."/>
            <person name="Young S.K."/>
            <person name="Zeng Q."/>
            <person name="Gargeya S."/>
            <person name="Fitzgerald M."/>
            <person name="Haas B."/>
            <person name="Abouelleil A."/>
            <person name="Allen A.W."/>
            <person name="Alvarado L."/>
            <person name="Arachchi H.M."/>
            <person name="Berlin A.M."/>
            <person name="Chapman S.B."/>
            <person name="Gainer-Dewar J."/>
            <person name="Goldberg J."/>
            <person name="Griggs A."/>
            <person name="Gujja S."/>
            <person name="Hansen M."/>
            <person name="Howarth C."/>
            <person name="Imamovic A."/>
            <person name="Ireland A."/>
            <person name="Larimer J."/>
            <person name="McCowan C."/>
            <person name="Murphy C."/>
            <person name="Pearson M."/>
            <person name="Poon T.W."/>
            <person name="Priest M."/>
            <person name="Roberts A."/>
            <person name="Saif S."/>
            <person name="Shea T."/>
            <person name="Sisk P."/>
            <person name="Sykes S."/>
            <person name="Wortman J."/>
            <person name="Nusbaum C."/>
            <person name="Birren B."/>
        </authorList>
    </citation>
    <scope>NUCLEOTIDE SEQUENCE [LARGE SCALE GENOMIC DNA]</scope>
    <source>
        <strain evidence="11">WRAIR2</strain>
    </source>
</reference>
<feature type="domain" description="C2H2-type" evidence="9">
    <location>
        <begin position="44"/>
        <end position="72"/>
    </location>
</feature>
<accession>A0A182NP50</accession>
<dbReference type="EnsemblMetazoa" id="ADIR009435-RA">
    <property type="protein sequence ID" value="ADIR009435-PA"/>
    <property type="gene ID" value="ADIR009435"/>
</dbReference>
<dbReference type="GO" id="GO:0000981">
    <property type="term" value="F:DNA-binding transcription factor activity, RNA polymerase II-specific"/>
    <property type="evidence" value="ECO:0007669"/>
    <property type="project" value="TreeGrafter"/>
</dbReference>
<evidence type="ECO:0000313" key="10">
    <source>
        <dbReference type="EnsemblMetazoa" id="ADIR009435-PA"/>
    </source>
</evidence>
<dbReference type="AlphaFoldDB" id="A0A182NP50"/>
<evidence type="ECO:0000313" key="11">
    <source>
        <dbReference type="Proteomes" id="UP000075884"/>
    </source>
</evidence>
<comment type="subcellular location">
    <subcellularLocation>
        <location evidence="1">Nucleus</location>
    </subcellularLocation>
</comment>
<evidence type="ECO:0000259" key="9">
    <source>
        <dbReference type="PROSITE" id="PS50157"/>
    </source>
</evidence>
<proteinExistence type="predicted"/>
<feature type="region of interest" description="Disordered" evidence="8">
    <location>
        <begin position="151"/>
        <end position="171"/>
    </location>
</feature>
<dbReference type="GO" id="GO:0008270">
    <property type="term" value="F:zinc ion binding"/>
    <property type="evidence" value="ECO:0007669"/>
    <property type="project" value="UniProtKB-KW"/>
</dbReference>
<protein>
    <recommendedName>
        <fullName evidence="9">C2H2-type domain-containing protein</fullName>
    </recommendedName>
</protein>
<evidence type="ECO:0000256" key="3">
    <source>
        <dbReference type="ARBA" id="ARBA00022737"/>
    </source>
</evidence>
<dbReference type="Pfam" id="PF00096">
    <property type="entry name" value="zf-C2H2"/>
    <property type="match status" value="2"/>
</dbReference>
<dbReference type="VEuPathDB" id="VectorBase:ADIR009435"/>
<dbReference type="GO" id="GO:0005634">
    <property type="term" value="C:nucleus"/>
    <property type="evidence" value="ECO:0007669"/>
    <property type="project" value="UniProtKB-SubCell"/>
</dbReference>
<feature type="region of interest" description="Disordered" evidence="8">
    <location>
        <begin position="1"/>
        <end position="42"/>
    </location>
</feature>
<dbReference type="SUPFAM" id="SSF57667">
    <property type="entry name" value="beta-beta-alpha zinc fingers"/>
    <property type="match status" value="1"/>
</dbReference>
<dbReference type="SMART" id="SM00355">
    <property type="entry name" value="ZnF_C2H2"/>
    <property type="match status" value="4"/>
</dbReference>
<dbReference type="Gene3D" id="3.30.160.60">
    <property type="entry name" value="Classic Zinc Finger"/>
    <property type="match status" value="2"/>
</dbReference>
<feature type="domain" description="C2H2-type" evidence="9">
    <location>
        <begin position="132"/>
        <end position="159"/>
    </location>
</feature>
<dbReference type="InterPro" id="IPR013087">
    <property type="entry name" value="Znf_C2H2_type"/>
</dbReference>
<evidence type="ECO:0000256" key="8">
    <source>
        <dbReference type="SAM" id="MobiDB-lite"/>
    </source>
</evidence>
<feature type="compositionally biased region" description="Basic residues" evidence="8">
    <location>
        <begin position="151"/>
        <end position="160"/>
    </location>
</feature>
<dbReference type="InterPro" id="IPR036236">
    <property type="entry name" value="Znf_C2H2_sf"/>
</dbReference>
<keyword evidence="6" id="KW-0539">Nucleus</keyword>
<keyword evidence="4 7" id="KW-0863">Zinc-finger</keyword>
<evidence type="ECO:0000256" key="6">
    <source>
        <dbReference type="ARBA" id="ARBA00023242"/>
    </source>
</evidence>
<keyword evidence="5" id="KW-0862">Zinc</keyword>
<keyword evidence="3" id="KW-0677">Repeat</keyword>
<dbReference type="PROSITE" id="PS50157">
    <property type="entry name" value="ZINC_FINGER_C2H2_2"/>
    <property type="match status" value="3"/>
</dbReference>
<evidence type="ECO:0000256" key="7">
    <source>
        <dbReference type="PROSITE-ProRule" id="PRU00042"/>
    </source>
</evidence>
<feature type="domain" description="C2H2-type" evidence="9">
    <location>
        <begin position="104"/>
        <end position="131"/>
    </location>
</feature>
<dbReference type="PANTHER" id="PTHR24394:SF29">
    <property type="entry name" value="MYONEURIN"/>
    <property type="match status" value="1"/>
</dbReference>
<dbReference type="STRING" id="7168.A0A182NP50"/>
<dbReference type="Proteomes" id="UP000075884">
    <property type="component" value="Unassembled WGS sequence"/>
</dbReference>
<dbReference type="PROSITE" id="PS00028">
    <property type="entry name" value="ZINC_FINGER_C2H2_1"/>
    <property type="match status" value="3"/>
</dbReference>
<evidence type="ECO:0000256" key="2">
    <source>
        <dbReference type="ARBA" id="ARBA00022723"/>
    </source>
</evidence>
<keyword evidence="11" id="KW-1185">Reference proteome</keyword>
<feature type="compositionally biased region" description="Polar residues" evidence="8">
    <location>
        <begin position="1"/>
        <end position="13"/>
    </location>
</feature>
<sequence length="301" mass="34214">MDQDSLDSASENPTKLEVKNEEHEDEQKPVEEEKHKEPDAAETATCRHCGEEFPGKKLLNFHTKSDHADDDTLPKIRKCFFCPKAYSSYELLDYHLNFHPQKVWQCPHCDKETKKKALFIDHLRIHANEGYYECEECGESFPAMKQLATHSRTHQGKRVGNRAASKKNDLKTHQKRNICGQNFDITKLLASHPRTICIKSPPRTEPEEEPGQVLIELEQTLDVIPEAYATVTSETDSTGELVFRVNWSTQGECFATPKLSAVPLVLLHRSLLPLAGLLLLAGDLRSSSDRGLRLRRSRSSR</sequence>
<organism evidence="10 11">
    <name type="scientific">Anopheles dirus</name>
    <dbReference type="NCBI Taxonomy" id="7168"/>
    <lineage>
        <taxon>Eukaryota</taxon>
        <taxon>Metazoa</taxon>
        <taxon>Ecdysozoa</taxon>
        <taxon>Arthropoda</taxon>
        <taxon>Hexapoda</taxon>
        <taxon>Insecta</taxon>
        <taxon>Pterygota</taxon>
        <taxon>Neoptera</taxon>
        <taxon>Endopterygota</taxon>
        <taxon>Diptera</taxon>
        <taxon>Nematocera</taxon>
        <taxon>Culicoidea</taxon>
        <taxon>Culicidae</taxon>
        <taxon>Anophelinae</taxon>
        <taxon>Anopheles</taxon>
    </lineage>
</organism>
<reference evidence="10" key="2">
    <citation type="submission" date="2020-05" db="UniProtKB">
        <authorList>
            <consortium name="EnsemblMetazoa"/>
        </authorList>
    </citation>
    <scope>IDENTIFICATION</scope>
    <source>
        <strain evidence="10">WRAIR2</strain>
    </source>
</reference>
<evidence type="ECO:0000256" key="4">
    <source>
        <dbReference type="ARBA" id="ARBA00022771"/>
    </source>
</evidence>
<keyword evidence="2" id="KW-0479">Metal-binding</keyword>
<evidence type="ECO:0000256" key="5">
    <source>
        <dbReference type="ARBA" id="ARBA00022833"/>
    </source>
</evidence>